<dbReference type="InterPro" id="IPR000249">
    <property type="entry name" value="BMC_dom"/>
</dbReference>
<dbReference type="InterPro" id="IPR037233">
    <property type="entry name" value="CcmK-like_sf"/>
</dbReference>
<comment type="subcellular location">
    <subcellularLocation>
        <location evidence="1">Bacterial microcompartment</location>
    </subcellularLocation>
</comment>
<evidence type="ECO:0000256" key="1">
    <source>
        <dbReference type="ARBA" id="ARBA00024322"/>
    </source>
</evidence>
<dbReference type="OrthoDB" id="9812608at2"/>
<dbReference type="PANTHER" id="PTHR33941:SF11">
    <property type="entry name" value="BACTERIAL MICROCOMPARTMENT SHELL PROTEIN PDUJ"/>
    <property type="match status" value="1"/>
</dbReference>
<dbReference type="GO" id="GO:0031469">
    <property type="term" value="C:bacterial microcompartment"/>
    <property type="evidence" value="ECO:0007669"/>
    <property type="project" value="UniProtKB-SubCell"/>
</dbReference>
<dbReference type="Gene3D" id="3.30.70.1710">
    <property type="match status" value="1"/>
</dbReference>
<comment type="caution">
    <text evidence="5">The sequence shown here is derived from an EMBL/GenBank/DDBJ whole genome shotgun (WGS) entry which is preliminary data.</text>
</comment>
<dbReference type="Proteomes" id="UP000682111">
    <property type="component" value="Unassembled WGS sequence"/>
</dbReference>
<dbReference type="InterPro" id="IPR044872">
    <property type="entry name" value="CcmK/CsoS1_BMC"/>
</dbReference>
<evidence type="ECO:0000259" key="4">
    <source>
        <dbReference type="PROSITE" id="PS51930"/>
    </source>
</evidence>
<name>A0A919WLT4_9BACI</name>
<evidence type="ECO:0000313" key="6">
    <source>
        <dbReference type="Proteomes" id="UP000682111"/>
    </source>
</evidence>
<evidence type="ECO:0000256" key="3">
    <source>
        <dbReference type="PROSITE-ProRule" id="PRU01278"/>
    </source>
</evidence>
<keyword evidence="6" id="KW-1185">Reference proteome</keyword>
<dbReference type="EMBL" id="BORC01000009">
    <property type="protein sequence ID" value="GIN63959.1"/>
    <property type="molecule type" value="Genomic_DNA"/>
</dbReference>
<dbReference type="RefSeq" id="WP_137744701.1">
    <property type="nucleotide sequence ID" value="NZ_BORC01000009.1"/>
</dbReference>
<dbReference type="SUPFAM" id="SSF143414">
    <property type="entry name" value="CcmK-like"/>
    <property type="match status" value="1"/>
</dbReference>
<sequence length="193" mass="21189">MKTTSLGLIEVKGYVGAIEAVDAALKAANVTLLNMEKISSGLVTVKLIGDVAAVQAAVDAGGEAAKKVALLISSHVIPRVHEETMNVLKHSNFKRVNETAQPNRKEDELEVIDVEAAISAEQNEEEQKKGPLSNPVSNDFIAEQELESLTVGELRKLARSFHLKDVSPKDIKYGRKDFLIQKITDHYREEESE</sequence>
<dbReference type="CDD" id="cd07045">
    <property type="entry name" value="BMC_CcmK_like"/>
    <property type="match status" value="1"/>
</dbReference>
<dbReference type="SMART" id="SM00877">
    <property type="entry name" value="BMC"/>
    <property type="match status" value="1"/>
</dbReference>
<comment type="similarity">
    <text evidence="3">Belongs to the bacterial microcompartments protein family.</text>
</comment>
<dbReference type="PROSITE" id="PS51930">
    <property type="entry name" value="BMC_2"/>
    <property type="match status" value="1"/>
</dbReference>
<feature type="domain" description="BMC" evidence="4">
    <location>
        <begin position="5"/>
        <end position="89"/>
    </location>
</feature>
<keyword evidence="2" id="KW-1283">Bacterial microcompartment</keyword>
<dbReference type="InterPro" id="IPR050575">
    <property type="entry name" value="BMC_shell"/>
</dbReference>
<protein>
    <submittedName>
        <fullName evidence="5">BMC domain-containing protein</fullName>
    </submittedName>
</protein>
<accession>A0A919WLT4</accession>
<dbReference type="AlphaFoldDB" id="A0A919WLT4"/>
<gene>
    <name evidence="5" type="ORF">J27TS8_39520</name>
</gene>
<dbReference type="PANTHER" id="PTHR33941">
    <property type="entry name" value="PROPANEDIOL UTILIZATION PROTEIN PDUA"/>
    <property type="match status" value="1"/>
</dbReference>
<evidence type="ECO:0000256" key="2">
    <source>
        <dbReference type="ARBA" id="ARBA00024446"/>
    </source>
</evidence>
<proteinExistence type="inferred from homology"/>
<organism evidence="5 6">
    <name type="scientific">Robertmurraya siralis</name>
    <dbReference type="NCBI Taxonomy" id="77777"/>
    <lineage>
        <taxon>Bacteria</taxon>
        <taxon>Bacillati</taxon>
        <taxon>Bacillota</taxon>
        <taxon>Bacilli</taxon>
        <taxon>Bacillales</taxon>
        <taxon>Bacillaceae</taxon>
        <taxon>Robertmurraya</taxon>
    </lineage>
</organism>
<evidence type="ECO:0000313" key="5">
    <source>
        <dbReference type="EMBL" id="GIN63959.1"/>
    </source>
</evidence>
<dbReference type="Pfam" id="PF00936">
    <property type="entry name" value="BMC"/>
    <property type="match status" value="1"/>
</dbReference>
<reference evidence="5" key="1">
    <citation type="submission" date="2021-03" db="EMBL/GenBank/DDBJ databases">
        <title>Antimicrobial resistance genes in bacteria isolated from Japanese honey, and their potential for conferring macrolide and lincosamide resistance in the American foulbrood pathogen Paenibacillus larvae.</title>
        <authorList>
            <person name="Okamoto M."/>
            <person name="Kumagai M."/>
            <person name="Kanamori H."/>
            <person name="Takamatsu D."/>
        </authorList>
    </citation>
    <scope>NUCLEOTIDE SEQUENCE</scope>
    <source>
        <strain evidence="5">J27TS8</strain>
    </source>
</reference>